<gene>
    <name evidence="1" type="ORF">ABEB36_015334</name>
</gene>
<evidence type="ECO:0000313" key="2">
    <source>
        <dbReference type="Proteomes" id="UP001566132"/>
    </source>
</evidence>
<dbReference type="EMBL" id="JBDJPC010000016">
    <property type="protein sequence ID" value="KAL1487951.1"/>
    <property type="molecule type" value="Genomic_DNA"/>
</dbReference>
<protein>
    <submittedName>
        <fullName evidence="1">Uncharacterized protein</fullName>
    </submittedName>
</protein>
<dbReference type="Proteomes" id="UP001566132">
    <property type="component" value="Unassembled WGS sequence"/>
</dbReference>
<dbReference type="AlphaFoldDB" id="A0ABD1E0T6"/>
<proteinExistence type="predicted"/>
<accession>A0ABD1E0T6</accession>
<reference evidence="1 2" key="1">
    <citation type="submission" date="2024-05" db="EMBL/GenBank/DDBJ databases">
        <title>Genetic variation in Jamaican populations of the coffee berry borer (Hypothenemus hampei).</title>
        <authorList>
            <person name="Errbii M."/>
            <person name="Myrie A."/>
        </authorList>
    </citation>
    <scope>NUCLEOTIDE SEQUENCE [LARGE SCALE GENOMIC DNA]</scope>
    <source>
        <strain evidence="1">JA-Hopewell-2020-01-JO</strain>
        <tissue evidence="1">Whole body</tissue>
    </source>
</reference>
<sequence>MEHNPQNTSSDRRRKYLKNLANELCLPAIITRSNIPKVIGNHFTKSSIKLALGRQVTIHLNTSNKDEVSRDASGRIACVGYCHVCRENKEKLENHAIIAQNPLVMNILEQCVPVVVIQEISFFIIFFV</sequence>
<keyword evidence="2" id="KW-1185">Reference proteome</keyword>
<name>A0ABD1E0T6_HYPHA</name>
<comment type="caution">
    <text evidence="1">The sequence shown here is derived from an EMBL/GenBank/DDBJ whole genome shotgun (WGS) entry which is preliminary data.</text>
</comment>
<organism evidence="1 2">
    <name type="scientific">Hypothenemus hampei</name>
    <name type="common">Coffee berry borer</name>
    <dbReference type="NCBI Taxonomy" id="57062"/>
    <lineage>
        <taxon>Eukaryota</taxon>
        <taxon>Metazoa</taxon>
        <taxon>Ecdysozoa</taxon>
        <taxon>Arthropoda</taxon>
        <taxon>Hexapoda</taxon>
        <taxon>Insecta</taxon>
        <taxon>Pterygota</taxon>
        <taxon>Neoptera</taxon>
        <taxon>Endopterygota</taxon>
        <taxon>Coleoptera</taxon>
        <taxon>Polyphaga</taxon>
        <taxon>Cucujiformia</taxon>
        <taxon>Curculionidae</taxon>
        <taxon>Scolytinae</taxon>
        <taxon>Hypothenemus</taxon>
    </lineage>
</organism>
<evidence type="ECO:0000313" key="1">
    <source>
        <dbReference type="EMBL" id="KAL1487951.1"/>
    </source>
</evidence>